<keyword evidence="2 5" id="KW-0378">Hydrolase</keyword>
<dbReference type="GeneID" id="19329666"/>
<protein>
    <submittedName>
        <fullName evidence="7">Putative endoglucanase c protein</fullName>
    </submittedName>
</protein>
<dbReference type="InterPro" id="IPR001547">
    <property type="entry name" value="Glyco_hydro_5"/>
</dbReference>
<dbReference type="HOGENOM" id="CLU_031875_1_1_1"/>
<dbReference type="Proteomes" id="UP000014074">
    <property type="component" value="Unassembled WGS sequence"/>
</dbReference>
<dbReference type="PANTHER" id="PTHR31297:SF13">
    <property type="entry name" value="PUTATIVE-RELATED"/>
    <property type="match status" value="1"/>
</dbReference>
<comment type="similarity">
    <text evidence="1 5">Belongs to the glycosyl hydrolase 5 (cellulase A) family.</text>
</comment>
<dbReference type="InterPro" id="IPR017853">
    <property type="entry name" value="GH"/>
</dbReference>
<dbReference type="GO" id="GO:0071555">
    <property type="term" value="P:cell wall organization"/>
    <property type="evidence" value="ECO:0007669"/>
    <property type="project" value="UniProtKB-KW"/>
</dbReference>
<evidence type="ECO:0000313" key="7">
    <source>
        <dbReference type="EMBL" id="EON95663.1"/>
    </source>
</evidence>
<evidence type="ECO:0000256" key="3">
    <source>
        <dbReference type="ARBA" id="ARBA00023295"/>
    </source>
</evidence>
<accession>R8B8P3</accession>
<keyword evidence="3 5" id="KW-0326">Glycosidase</keyword>
<dbReference type="GO" id="GO:0005576">
    <property type="term" value="C:extracellular region"/>
    <property type="evidence" value="ECO:0007669"/>
    <property type="project" value="TreeGrafter"/>
</dbReference>
<dbReference type="eggNOG" id="ENOG502RDG8">
    <property type="taxonomic scope" value="Eukaryota"/>
</dbReference>
<dbReference type="EMBL" id="KB933378">
    <property type="protein sequence ID" value="EON95663.1"/>
    <property type="molecule type" value="Genomic_DNA"/>
</dbReference>
<dbReference type="GO" id="GO:0009986">
    <property type="term" value="C:cell surface"/>
    <property type="evidence" value="ECO:0007669"/>
    <property type="project" value="TreeGrafter"/>
</dbReference>
<evidence type="ECO:0000313" key="8">
    <source>
        <dbReference type="Proteomes" id="UP000014074"/>
    </source>
</evidence>
<keyword evidence="8" id="KW-1185">Reference proteome</keyword>
<dbReference type="Gene3D" id="3.20.20.80">
    <property type="entry name" value="Glycosidases"/>
    <property type="match status" value="1"/>
</dbReference>
<dbReference type="PANTHER" id="PTHR31297">
    <property type="entry name" value="GLUCAN ENDO-1,6-BETA-GLUCOSIDASE B"/>
    <property type="match status" value="1"/>
</dbReference>
<evidence type="ECO:0000256" key="2">
    <source>
        <dbReference type="ARBA" id="ARBA00022801"/>
    </source>
</evidence>
<evidence type="ECO:0000256" key="1">
    <source>
        <dbReference type="ARBA" id="ARBA00005641"/>
    </source>
</evidence>
<dbReference type="Pfam" id="PF00150">
    <property type="entry name" value="Cellulase"/>
    <property type="match status" value="1"/>
</dbReference>
<dbReference type="KEGG" id="tmn:UCRPA7_8781"/>
<dbReference type="InterPro" id="IPR050386">
    <property type="entry name" value="Glycosyl_hydrolase_5"/>
</dbReference>
<evidence type="ECO:0000256" key="5">
    <source>
        <dbReference type="RuleBase" id="RU361153"/>
    </source>
</evidence>
<gene>
    <name evidence="7" type="ORF">UCRPA7_8781</name>
</gene>
<sequence>MSGGILKTSGTKIVDTEGNAVLLRGTALGGWMLMENFMNGFPGREHQIRNALLKVLGKEKYEFFFDKFLEYFFTEKDAEFLASIGFNCVRLSFNYHHFEDDMNPFVIKEEGFKHLDRVIEICTKYKIYTILDLHAAPGGQNQDWHSDNPTGYAAFWDHKHFQDRVVNLWQVIAKRYRGNPWIAGYNPLNEPADVEWTRLLSFYDRIEAAIREIDSEHILFLEGNTFSMDFSGFEKVFPNSVYAVHDYCGFGFPNRIGRYQGLKEQDAYIRKMYDRKVEFMKKHDIPVWNGEFGPIYEKEEYNPDWKVQNDERYDMLDKQLAIYTSEEIGPMLHKKRQMAVDSWAYDDAHLQEGLFGPLHKWFEDNIQPPYNKKYPWQWRMHMHVFRGIRGITLAEYMIPEWADYFKGKSFEELDELAASWKYENCLQRERLNQVLGLYAPMKADDKRLQGNVIPSEADHATTEEATTGVGVFELAPDEKKARENVEYLHHAGGEQASNAVDGLHVKYFDKAPAAV</sequence>
<proteinExistence type="inferred from homology"/>
<reference evidence="8" key="1">
    <citation type="journal article" date="2013" name="Genome Announc.">
        <title>Draft genome sequence of the ascomycete Phaeoacremonium aleophilum strain UCR-PA7, a causal agent of the esca disease complex in grapevines.</title>
        <authorList>
            <person name="Blanco-Ulate B."/>
            <person name="Rolshausen P."/>
            <person name="Cantu D."/>
        </authorList>
    </citation>
    <scope>NUCLEOTIDE SEQUENCE [LARGE SCALE GENOMIC DNA]</scope>
    <source>
        <strain evidence="8">UCR-PA7</strain>
    </source>
</reference>
<dbReference type="OrthoDB" id="1887033at2759"/>
<dbReference type="FunFam" id="3.20.20.80:FF:000130">
    <property type="entry name" value="Endoglucanase C"/>
    <property type="match status" value="1"/>
</dbReference>
<dbReference type="SUPFAM" id="SSF51445">
    <property type="entry name" value="(Trans)glycosidases"/>
    <property type="match status" value="1"/>
</dbReference>
<evidence type="ECO:0000259" key="6">
    <source>
        <dbReference type="Pfam" id="PF00150"/>
    </source>
</evidence>
<evidence type="ECO:0000256" key="4">
    <source>
        <dbReference type="ARBA" id="ARBA00023316"/>
    </source>
</evidence>
<feature type="domain" description="Glycoside hydrolase family 5" evidence="6">
    <location>
        <begin position="75"/>
        <end position="305"/>
    </location>
</feature>
<dbReference type="GO" id="GO:0009251">
    <property type="term" value="P:glucan catabolic process"/>
    <property type="evidence" value="ECO:0007669"/>
    <property type="project" value="TreeGrafter"/>
</dbReference>
<keyword evidence="4" id="KW-0961">Cell wall biogenesis/degradation</keyword>
<organism evidence="7 8">
    <name type="scientific">Phaeoacremonium minimum (strain UCR-PA7)</name>
    <name type="common">Esca disease fungus</name>
    <name type="synonym">Togninia minima</name>
    <dbReference type="NCBI Taxonomy" id="1286976"/>
    <lineage>
        <taxon>Eukaryota</taxon>
        <taxon>Fungi</taxon>
        <taxon>Dikarya</taxon>
        <taxon>Ascomycota</taxon>
        <taxon>Pezizomycotina</taxon>
        <taxon>Sordariomycetes</taxon>
        <taxon>Sordariomycetidae</taxon>
        <taxon>Togniniales</taxon>
        <taxon>Togniniaceae</taxon>
        <taxon>Phaeoacremonium</taxon>
    </lineage>
</organism>
<dbReference type="AlphaFoldDB" id="R8B8P3"/>
<dbReference type="RefSeq" id="XP_007919482.1">
    <property type="nucleotide sequence ID" value="XM_007921291.1"/>
</dbReference>
<name>R8B8P3_PHAM7</name>
<dbReference type="GO" id="GO:0008422">
    <property type="term" value="F:beta-glucosidase activity"/>
    <property type="evidence" value="ECO:0007669"/>
    <property type="project" value="TreeGrafter"/>
</dbReference>